<dbReference type="RefSeq" id="XP_001609260.1">
    <property type="nucleotide sequence ID" value="XM_001609210.1"/>
</dbReference>
<reference evidence="2 3" key="1">
    <citation type="journal article" date="2007" name="PLoS Pathog.">
        <title>Genome sequence of Babesia bovis and comparative analysis of apicomplexan hemoprotozoa.</title>
        <authorList>
            <person name="Brayton K.A."/>
            <person name="Lau A.O.T."/>
            <person name="Herndon D.R."/>
            <person name="Hannick L."/>
            <person name="Kappmeyer L.S."/>
            <person name="Berens S.J."/>
            <person name="Bidwell S.L."/>
            <person name="Brown W.C."/>
            <person name="Crabtree J."/>
            <person name="Fadrosh D."/>
            <person name="Feldblum T."/>
            <person name="Forberger H.A."/>
            <person name="Haas B.J."/>
            <person name="Howell J.M."/>
            <person name="Khouri H."/>
            <person name="Koo H."/>
            <person name="Mann D.J."/>
            <person name="Norimine J."/>
            <person name="Paulsen I.T."/>
            <person name="Radune D."/>
            <person name="Ren Q."/>
            <person name="Smith R.K. Jr."/>
            <person name="Suarez C.E."/>
            <person name="White O."/>
            <person name="Wortman J.R."/>
            <person name="Knowles D.P. Jr."/>
            <person name="McElwain T.F."/>
            <person name="Nene V.M."/>
        </authorList>
    </citation>
    <scope>NUCLEOTIDE SEQUENCE [LARGE SCALE GENOMIC DNA]</scope>
    <source>
        <strain evidence="2">T2Bo</strain>
    </source>
</reference>
<dbReference type="VEuPathDB" id="PiroplasmaDB:BBOV_IV000940"/>
<sequence length="954" mass="106611">MCRLDTRSKGSYFICAVYTCVLALYHKTDARTLRHAAGCLTPSFIKSHQILSRTQCCMLRNCDFAKHRDADYDSSGLDDELDFDLNESSSLLGDDRILIFSDQQNGSDSRDPGSEHFDTSGTKPVDHIVDAIPPGNSAVDDIDATGDEHGTNLGKSSDRYALGAPLSSLSAGVGNSSFVQASSTQKRGNLGKNAIYAQLQRTMVFLKSFISKEKPLMYESIDSFVRSLDGNLSRKSSLGLDTDMRGAVSRYHTLEASIQHDLSDIMSRCQNGLNAKVSEGRTVLRGLTKSLGMHGSECMPDLNLLIDQLVDEYIDTENVHRLSVMSSVTSWLRYKFISTVDSIIPLRPMQNIVSLVSSLHKSIGSIISRLTLDDTNAELFTEGSLYRYYEMRKAYIHTPSIWSKENRPLSPPLNGQWRLTFLGTGARRPTKTRLTSSILFSRADAPLWLFDCGEGAFSSIWDAGHSPLRVKRIFITHLHGDHCYGLFSFLSTLSPTGALEIYGPRGLSKFIADVLASSSKSQSLGQFIVNEFVKSHHVLKEPEMPFKLRYIYPNSRMQYVAHEDSICIVRAAPLVHSINTVGYVVEEKVTEDARCDKSGGDTPECSVPGRKVVICQDTSDSRLLQPLAMDADVLIHESTINPPTNSGSEMLLRLVRNARGGNVTRTLLRRVDEVLQTEEMKFQLYHTTTENVRHHYYRNLHLLRDSMQRYELLEGAWSEVVESTNQDLCDTSSNSLTPQSSDKCWKSLVKRLNALLRLYGAAHSMSRVVSKLDGLVDLMSGLRQTCHQGGAMPKSRIMQGNIRSLAIEILEDSGFTVDHKSGDPGASTKLSRDLDRLAPLIFRYWHDIIGPTVPIRESGVYGRHEWERLYNEYAKFSGHSTCLQAGDFAARTRARKLILTHFSQNTPDGVDRDTVLTMARIVHSALRGYYRRRNDSYVTPVTIGAAWDMFTITL</sequence>
<reference evidence="3" key="3">
    <citation type="journal article" date="2021" name="Int. J. Parasitol.">
        <title>Comparative analysis of gene expression between Babesia bovis blood stages and kinetes allowed by improved genome annotation.</title>
        <authorList>
            <person name="Ueti M.W."/>
            <person name="Johnson W.C."/>
            <person name="Kappmeyer L.S."/>
            <person name="Herndon D.R."/>
            <person name="Mousel M.R."/>
            <person name="Reif K.E."/>
            <person name="Taus N.S."/>
            <person name="Ifeonu O.O."/>
            <person name="Silva J.C."/>
            <person name="Suarez C.E."/>
            <person name="Brayton K.A."/>
        </authorList>
    </citation>
    <scope>NUCLEOTIDE SEQUENCE [LARGE SCALE GENOMIC DNA]</scope>
</reference>
<dbReference type="GO" id="GO:0005634">
    <property type="term" value="C:nucleus"/>
    <property type="evidence" value="ECO:0007669"/>
    <property type="project" value="TreeGrafter"/>
</dbReference>
<feature type="region of interest" description="Disordered" evidence="1">
    <location>
        <begin position="102"/>
        <end position="157"/>
    </location>
</feature>
<dbReference type="Proteomes" id="UP000002173">
    <property type="component" value="Unassembled WGS sequence"/>
</dbReference>
<proteinExistence type="predicted"/>
<protein>
    <submittedName>
        <fullName evidence="2">Uncharacterized protein</fullName>
    </submittedName>
</protein>
<dbReference type="FunCoup" id="A7AV66">
    <property type="interactions" value="6"/>
</dbReference>
<evidence type="ECO:0000313" key="3">
    <source>
        <dbReference type="Proteomes" id="UP000002173"/>
    </source>
</evidence>
<evidence type="ECO:0000313" key="2">
    <source>
        <dbReference type="EMBL" id="EDO05692.1"/>
    </source>
</evidence>
<dbReference type="GO" id="GO:0042781">
    <property type="term" value="F:3'-tRNA processing endoribonuclease activity"/>
    <property type="evidence" value="ECO:0007669"/>
    <property type="project" value="TreeGrafter"/>
</dbReference>
<feature type="compositionally biased region" description="Basic and acidic residues" evidence="1">
    <location>
        <begin position="108"/>
        <end position="129"/>
    </location>
</feature>
<dbReference type="PANTHER" id="PTHR46018:SF2">
    <property type="entry name" value="ZINC PHOSPHODIESTERASE ELAC PROTEIN 1"/>
    <property type="match status" value="1"/>
</dbReference>
<name>A7AV66_BABBO</name>
<dbReference type="eggNOG" id="KOG2121">
    <property type="taxonomic scope" value="Eukaryota"/>
</dbReference>
<dbReference type="Pfam" id="PF23023">
    <property type="entry name" value="Anti-Pycsar_Apyc1"/>
    <property type="match status" value="1"/>
</dbReference>
<accession>A7AV66</accession>
<dbReference type="GeneID" id="5477479"/>
<evidence type="ECO:0000256" key="1">
    <source>
        <dbReference type="SAM" id="MobiDB-lite"/>
    </source>
</evidence>
<reference evidence="3" key="2">
    <citation type="journal article" date="2020" name="Data Brief">
        <title>Transcriptome dataset of Babesia bovis life stages within vertebrate and invertebrate hosts.</title>
        <authorList>
            <person name="Ueti M.W."/>
            <person name="Johnson W.C."/>
            <person name="Kappmeyer L.S."/>
            <person name="Herndon D.R."/>
            <person name="Mousel M.R."/>
            <person name="Reif K.E."/>
            <person name="Taus N.S."/>
            <person name="Ifeonu O.O."/>
            <person name="Silva J.C."/>
            <person name="Suarez C.E."/>
            <person name="Brayton K.A."/>
        </authorList>
    </citation>
    <scope>NUCLEOTIDE SEQUENCE [LARGE SCALE GENOMIC DNA]</scope>
</reference>
<dbReference type="PANTHER" id="PTHR46018">
    <property type="entry name" value="ZINC PHOSPHODIESTERASE ELAC PROTEIN 1"/>
    <property type="match status" value="1"/>
</dbReference>
<dbReference type="EMBL" id="AAXT01000004">
    <property type="protein sequence ID" value="EDO05692.1"/>
    <property type="molecule type" value="Genomic_DNA"/>
</dbReference>
<dbReference type="InParanoid" id="A7AV66"/>
<dbReference type="Gene3D" id="3.60.15.10">
    <property type="entry name" value="Ribonuclease Z/Hydroxyacylglutathione hydrolase-like"/>
    <property type="match status" value="2"/>
</dbReference>
<dbReference type="OMA" id="AHEDSIC"/>
<organism evidence="2 3">
    <name type="scientific">Babesia bovis</name>
    <dbReference type="NCBI Taxonomy" id="5865"/>
    <lineage>
        <taxon>Eukaryota</taxon>
        <taxon>Sar</taxon>
        <taxon>Alveolata</taxon>
        <taxon>Apicomplexa</taxon>
        <taxon>Aconoidasida</taxon>
        <taxon>Piroplasmida</taxon>
        <taxon>Babesiidae</taxon>
        <taxon>Babesia</taxon>
    </lineage>
</organism>
<dbReference type="KEGG" id="bbo:BBOV_IV000940"/>
<gene>
    <name evidence="2" type="ORF">BBOV_IV000940</name>
</gene>
<comment type="caution">
    <text evidence="2">The sequence shown here is derived from an EMBL/GenBank/DDBJ whole genome shotgun (WGS) entry which is preliminary data.</text>
</comment>
<dbReference type="STRING" id="5865.A7AV66"/>
<dbReference type="SUPFAM" id="SSF56281">
    <property type="entry name" value="Metallo-hydrolase/oxidoreductase"/>
    <property type="match status" value="1"/>
</dbReference>
<dbReference type="AlphaFoldDB" id="A7AV66"/>
<dbReference type="InterPro" id="IPR036866">
    <property type="entry name" value="RibonucZ/Hydroxyglut_hydro"/>
</dbReference>
<keyword evidence="3" id="KW-1185">Reference proteome</keyword>